<keyword evidence="3" id="KW-1185">Reference proteome</keyword>
<feature type="domain" description="Reverse transcriptase" evidence="2">
    <location>
        <begin position="1"/>
        <end position="144"/>
    </location>
</feature>
<dbReference type="Gene3D" id="3.30.70.270">
    <property type="match status" value="1"/>
</dbReference>
<dbReference type="PANTHER" id="PTHR47027">
    <property type="entry name" value="REVERSE TRANSCRIPTASE DOMAIN-CONTAINING PROTEIN"/>
    <property type="match status" value="1"/>
</dbReference>
<accession>A0A7E4VZ75</accession>
<dbReference type="InterPro" id="IPR043128">
    <property type="entry name" value="Rev_trsase/Diguanyl_cyclase"/>
</dbReference>
<dbReference type="Pfam" id="PF00078">
    <property type="entry name" value="RVT_1"/>
    <property type="match status" value="1"/>
</dbReference>
<sequence>MVNGYRGFSNPPDYQSATISVGQSRIPIKAERGVRQGDSLSPLLFLLTLQRALNQVNWEVGGIQIDDEKLTWLGYADDIVLFASNEDDLQKLLNDVASKCESVGLKMNAKKTKWLSTSTDPTPLIHQGQEIERVKDFIYLGRSISYRQPYSTATPMNKEISRRISAAWGAFNKVKRLMISSTVPLAVKRRYFNQCILPAFLYAAETWALSKADKDRLEVAQRRMERAMLGITLRDKKTNDWIRRKTELKDVVNCAHERKCKFAEKLEQHNGDRWTTRLTNWTPKTKRPVGRPPKRWKDDLQH</sequence>
<reference evidence="4" key="2">
    <citation type="submission" date="2020-10" db="UniProtKB">
        <authorList>
            <consortium name="WormBaseParasite"/>
        </authorList>
    </citation>
    <scope>IDENTIFICATION</scope>
</reference>
<name>A0A7E4VZ75_PANRE</name>
<dbReference type="WBParaSite" id="Pan_g5455.t1">
    <property type="protein sequence ID" value="Pan_g5455.t1"/>
    <property type="gene ID" value="Pan_g5455"/>
</dbReference>
<feature type="compositionally biased region" description="Basic residues" evidence="1">
    <location>
        <begin position="284"/>
        <end position="294"/>
    </location>
</feature>
<dbReference type="SUPFAM" id="SSF56672">
    <property type="entry name" value="DNA/RNA polymerases"/>
    <property type="match status" value="1"/>
</dbReference>
<proteinExistence type="predicted"/>
<evidence type="ECO:0000259" key="2">
    <source>
        <dbReference type="PROSITE" id="PS50878"/>
    </source>
</evidence>
<dbReference type="PROSITE" id="PS50878">
    <property type="entry name" value="RT_POL"/>
    <property type="match status" value="1"/>
</dbReference>
<dbReference type="Proteomes" id="UP000492821">
    <property type="component" value="Unassembled WGS sequence"/>
</dbReference>
<evidence type="ECO:0000313" key="4">
    <source>
        <dbReference type="WBParaSite" id="Pan_g5455.t1"/>
    </source>
</evidence>
<evidence type="ECO:0000313" key="3">
    <source>
        <dbReference type="Proteomes" id="UP000492821"/>
    </source>
</evidence>
<feature type="region of interest" description="Disordered" evidence="1">
    <location>
        <begin position="282"/>
        <end position="302"/>
    </location>
</feature>
<dbReference type="AlphaFoldDB" id="A0A7E4VZ75"/>
<dbReference type="PANTHER" id="PTHR47027:SF29">
    <property type="entry name" value="C2H2-TYPE DOMAIN-CONTAINING PROTEIN"/>
    <property type="match status" value="1"/>
</dbReference>
<dbReference type="InterPro" id="IPR043502">
    <property type="entry name" value="DNA/RNA_pol_sf"/>
</dbReference>
<reference evidence="3" key="1">
    <citation type="journal article" date="2013" name="Genetics">
        <title>The draft genome and transcriptome of Panagrellus redivivus are shaped by the harsh demands of a free-living lifestyle.</title>
        <authorList>
            <person name="Srinivasan J."/>
            <person name="Dillman A.R."/>
            <person name="Macchietto M.G."/>
            <person name="Heikkinen L."/>
            <person name="Lakso M."/>
            <person name="Fracchia K.M."/>
            <person name="Antoshechkin I."/>
            <person name="Mortazavi A."/>
            <person name="Wong G."/>
            <person name="Sternberg P.W."/>
        </authorList>
    </citation>
    <scope>NUCLEOTIDE SEQUENCE [LARGE SCALE GENOMIC DNA]</scope>
    <source>
        <strain evidence="3">MT8872</strain>
    </source>
</reference>
<evidence type="ECO:0000256" key="1">
    <source>
        <dbReference type="SAM" id="MobiDB-lite"/>
    </source>
</evidence>
<organism evidence="3 4">
    <name type="scientific">Panagrellus redivivus</name>
    <name type="common">Microworm</name>
    <dbReference type="NCBI Taxonomy" id="6233"/>
    <lineage>
        <taxon>Eukaryota</taxon>
        <taxon>Metazoa</taxon>
        <taxon>Ecdysozoa</taxon>
        <taxon>Nematoda</taxon>
        <taxon>Chromadorea</taxon>
        <taxon>Rhabditida</taxon>
        <taxon>Tylenchina</taxon>
        <taxon>Panagrolaimomorpha</taxon>
        <taxon>Panagrolaimoidea</taxon>
        <taxon>Panagrolaimidae</taxon>
        <taxon>Panagrellus</taxon>
    </lineage>
</organism>
<dbReference type="InterPro" id="IPR000477">
    <property type="entry name" value="RT_dom"/>
</dbReference>
<protein>
    <submittedName>
        <fullName evidence="4">Reverse transcriptase domain-containing protein</fullName>
    </submittedName>
</protein>